<evidence type="ECO:0000256" key="1">
    <source>
        <dbReference type="ARBA" id="ARBA00004340"/>
    </source>
</evidence>
<name>A0A2N0P5X3_9GLOM</name>
<reference evidence="5 6" key="1">
    <citation type="submission" date="2016-04" db="EMBL/GenBank/DDBJ databases">
        <title>Genome analyses suggest a sexual origin of heterokaryosis in a supposedly ancient asexual fungus.</title>
        <authorList>
            <person name="Ropars J."/>
            <person name="Sedzielewska K."/>
            <person name="Noel J."/>
            <person name="Charron P."/>
            <person name="Farinelli L."/>
            <person name="Marton T."/>
            <person name="Kruger M."/>
            <person name="Pelin A."/>
            <person name="Brachmann A."/>
            <person name="Corradi N."/>
        </authorList>
    </citation>
    <scope>NUCLEOTIDE SEQUENCE [LARGE SCALE GENOMIC DNA]</scope>
    <source>
        <strain evidence="5 6">A5</strain>
    </source>
</reference>
<dbReference type="SMART" id="SM00220">
    <property type="entry name" value="S_TKc"/>
    <property type="match status" value="1"/>
</dbReference>
<dbReference type="VEuPathDB" id="FungiDB:RhiirA1_542994"/>
<dbReference type="Pfam" id="PF20147">
    <property type="entry name" value="Crinkler"/>
    <property type="match status" value="1"/>
</dbReference>
<protein>
    <recommendedName>
        <fullName evidence="4">Protein kinase domain-containing protein</fullName>
    </recommendedName>
</protein>
<evidence type="ECO:0000256" key="3">
    <source>
        <dbReference type="ARBA" id="ARBA00022525"/>
    </source>
</evidence>
<evidence type="ECO:0000259" key="4">
    <source>
        <dbReference type="PROSITE" id="PS50011"/>
    </source>
</evidence>
<dbReference type="InterPro" id="IPR045379">
    <property type="entry name" value="Crinkler_N"/>
</dbReference>
<proteinExistence type="predicted"/>
<dbReference type="PANTHER" id="PTHR24347">
    <property type="entry name" value="SERINE/THREONINE-PROTEIN KINASE"/>
    <property type="match status" value="1"/>
</dbReference>
<dbReference type="GO" id="GO:0005524">
    <property type="term" value="F:ATP binding"/>
    <property type="evidence" value="ECO:0007669"/>
    <property type="project" value="InterPro"/>
</dbReference>
<evidence type="ECO:0000313" key="5">
    <source>
        <dbReference type="EMBL" id="PKC02207.1"/>
    </source>
</evidence>
<dbReference type="Gene3D" id="1.10.510.10">
    <property type="entry name" value="Transferase(Phosphotransferase) domain 1"/>
    <property type="match status" value="1"/>
</dbReference>
<evidence type="ECO:0000256" key="2">
    <source>
        <dbReference type="ARBA" id="ARBA00004613"/>
    </source>
</evidence>
<keyword evidence="3" id="KW-0964">Secreted</keyword>
<dbReference type="InterPro" id="IPR011009">
    <property type="entry name" value="Kinase-like_dom_sf"/>
</dbReference>
<reference evidence="5 6" key="2">
    <citation type="submission" date="2017-09" db="EMBL/GenBank/DDBJ databases">
        <title>Extensive intraspecific genome diversity in a model arbuscular mycorrhizal fungus.</title>
        <authorList>
            <person name="Chen E.C."/>
            <person name="Morin E."/>
            <person name="Beaudet D."/>
            <person name="Noel J."/>
            <person name="Ndikumana S."/>
            <person name="Charron P."/>
            <person name="St-Onge C."/>
            <person name="Giorgi J."/>
            <person name="Grigoriev I.V."/>
            <person name="Roux C."/>
            <person name="Martin F.M."/>
            <person name="Corradi N."/>
        </authorList>
    </citation>
    <scope>NUCLEOTIDE SEQUENCE [LARGE SCALE GENOMIC DNA]</scope>
    <source>
        <strain evidence="5 6">A5</strain>
    </source>
</reference>
<dbReference type="SUPFAM" id="SSF56112">
    <property type="entry name" value="Protein kinase-like (PK-like)"/>
    <property type="match status" value="1"/>
</dbReference>
<dbReference type="InterPro" id="IPR000719">
    <property type="entry name" value="Prot_kinase_dom"/>
</dbReference>
<sequence length="604" mass="69912">MYSKRHKRVSKMELSLNCFVLGDNDTFTAVVPKKYISDSNLTEIVYSALTVSNFTKIIENQVEHAVPNPKDPNSMTLWKVDIDDGSLKDIFTVKDIEDNFNGKKMKRAYLLSDYFPKDTVPTLRNIYIIIVPATNTSNKRIKLEDIGIGHIHDKTTEYLQELLSPFNKPVYCDNVDLYFKAPLQRKLVASHYLCKEYPAYFDQEDLEFLPDVTLAVGDAMELYTGKDNQEMETSYMVDNVIRKMVKLAIRYIGKSGFEWARNNKMNEYTTTTTHKRNVRPDVLVYCDEVLVILGEVKADHSTLATAAEDLDYYFNNWNTLAFGDLPLVFAFAAVGSYIQFYYFYKVESSTTPKREKIGDVLLLGTEVKSNNYLAIKSVINVIQIIRTFKHFGLLETPRLKLFKTIYRKNGTTITIKSEEIRKSINVANIMDLKFHMDLYTRILKEHYENITYKKSRGRINITYGPVGYLCTPKNEDELRYAICDILEIVSKLHREEVVHRDIRWDNVVKLTNGKWLLIDFEEAARIGDERDTLIISAPEYENGTDTCQASGDIWMIGKLMNEVKFTLSEKAKNFRDKLMIKDFNLRLTATNALKDDWIEEMRCG</sequence>
<dbReference type="GO" id="GO:0005576">
    <property type="term" value="C:extracellular region"/>
    <property type="evidence" value="ECO:0007669"/>
    <property type="project" value="UniProtKB-SubCell"/>
</dbReference>
<comment type="subcellular location">
    <subcellularLocation>
        <location evidence="1">Host cell</location>
    </subcellularLocation>
    <subcellularLocation>
        <location evidence="2">Secreted</location>
    </subcellularLocation>
</comment>
<dbReference type="EMBL" id="LLXJ01001435">
    <property type="protein sequence ID" value="PKC02207.1"/>
    <property type="molecule type" value="Genomic_DNA"/>
</dbReference>
<dbReference type="GO" id="GO:0004672">
    <property type="term" value="F:protein kinase activity"/>
    <property type="evidence" value="ECO:0007669"/>
    <property type="project" value="InterPro"/>
</dbReference>
<feature type="domain" description="Protein kinase" evidence="4">
    <location>
        <begin position="314"/>
        <end position="604"/>
    </location>
</feature>
<dbReference type="AlphaFoldDB" id="A0A2N0P5X3"/>
<dbReference type="Proteomes" id="UP000232722">
    <property type="component" value="Unassembled WGS sequence"/>
</dbReference>
<accession>A0A2N0P5X3</accession>
<dbReference type="VEuPathDB" id="FungiDB:FUN_015624"/>
<dbReference type="PROSITE" id="PS50011">
    <property type="entry name" value="PROTEIN_KINASE_DOM"/>
    <property type="match status" value="1"/>
</dbReference>
<dbReference type="VEuPathDB" id="FungiDB:RhiirFUN_003927"/>
<dbReference type="GO" id="GO:0043657">
    <property type="term" value="C:host cell"/>
    <property type="evidence" value="ECO:0007669"/>
    <property type="project" value="UniProtKB-SubCell"/>
</dbReference>
<comment type="caution">
    <text evidence="5">The sequence shown here is derived from an EMBL/GenBank/DDBJ whole genome shotgun (WGS) entry which is preliminary data.</text>
</comment>
<organism evidence="5 6">
    <name type="scientific">Rhizophagus irregularis</name>
    <dbReference type="NCBI Taxonomy" id="588596"/>
    <lineage>
        <taxon>Eukaryota</taxon>
        <taxon>Fungi</taxon>
        <taxon>Fungi incertae sedis</taxon>
        <taxon>Mucoromycota</taxon>
        <taxon>Glomeromycotina</taxon>
        <taxon>Glomeromycetes</taxon>
        <taxon>Glomerales</taxon>
        <taxon>Glomeraceae</taxon>
        <taxon>Rhizophagus</taxon>
    </lineage>
</organism>
<gene>
    <name evidence="5" type="ORF">RhiirA5_504177</name>
</gene>
<evidence type="ECO:0000313" key="6">
    <source>
        <dbReference type="Proteomes" id="UP000232722"/>
    </source>
</evidence>